<protein>
    <submittedName>
        <fullName evidence="1">Uncharacterized protein</fullName>
    </submittedName>
</protein>
<comment type="caution">
    <text evidence="1">The sequence shown here is derived from an EMBL/GenBank/DDBJ whole genome shotgun (WGS) entry which is preliminary data.</text>
</comment>
<evidence type="ECO:0000313" key="1">
    <source>
        <dbReference type="EMBL" id="EET87804.1"/>
    </source>
</evidence>
<proteinExistence type="predicted"/>
<dbReference type="KEGG" id="cck:Ccar_17865"/>
<dbReference type="AlphaFoldDB" id="C6PSC6"/>
<dbReference type="PATRIC" id="fig|536227.13.peg.3752"/>
<evidence type="ECO:0000313" key="2">
    <source>
        <dbReference type="Proteomes" id="UP000004198"/>
    </source>
</evidence>
<dbReference type="Proteomes" id="UP000004198">
    <property type="component" value="Unassembled WGS sequence"/>
</dbReference>
<keyword evidence="2" id="KW-1185">Reference proteome</keyword>
<accession>C6PSC6</accession>
<name>C6PSC6_9CLOT</name>
<organism evidence="1 2">
    <name type="scientific">Clostridium carboxidivorans P7</name>
    <dbReference type="NCBI Taxonomy" id="536227"/>
    <lineage>
        <taxon>Bacteria</taxon>
        <taxon>Bacillati</taxon>
        <taxon>Bacillota</taxon>
        <taxon>Clostridia</taxon>
        <taxon>Eubacteriales</taxon>
        <taxon>Clostridiaceae</taxon>
        <taxon>Clostridium</taxon>
    </lineage>
</organism>
<dbReference type="RefSeq" id="WP_007060578.1">
    <property type="nucleotide sequence ID" value="NZ_ACVI01000022.1"/>
</dbReference>
<sequence>MKRKGKSHKAWVDDLCFVDLYLPKDKNIKKKVEEYKQLERQRMILHKEIAQFITLLKDFEINEILLEQLKQLIYPEWKLEYNGDRIKIYIPDVLPTIYIKTANAAAGYFANTWENNMALLIRKWEGFSIEKYKKSFCVM</sequence>
<dbReference type="EMBL" id="ACVI01000022">
    <property type="protein sequence ID" value="EET87804.1"/>
    <property type="molecule type" value="Genomic_DNA"/>
</dbReference>
<gene>
    <name evidence="1" type="ORF">CcarbDRAFT_1693</name>
</gene>
<reference evidence="1 2" key="1">
    <citation type="submission" date="2009-06" db="EMBL/GenBank/DDBJ databases">
        <title>The draft genome of Clostridium carboxidivorans P7.</title>
        <authorList>
            <consortium name="US DOE Joint Genome Institute (JGI-PGF)"/>
            <person name="Lucas S."/>
            <person name="Copeland A."/>
            <person name="Lapidus A."/>
            <person name="Glavina del Rio T."/>
            <person name="Tice H."/>
            <person name="Bruce D."/>
            <person name="Goodwin L."/>
            <person name="Pitluck S."/>
            <person name="Larimer F."/>
            <person name="Land M.L."/>
            <person name="Hauser L."/>
            <person name="Hemme C.L."/>
        </authorList>
    </citation>
    <scope>NUCLEOTIDE SEQUENCE [LARGE SCALE GENOMIC DNA]</scope>
    <source>
        <strain evidence="1 2">P7</strain>
    </source>
</reference>